<dbReference type="PANTHER" id="PTHR22437">
    <property type="entry name" value="WINGED HELIX DOMAIN-CONTAINING PROTEIN"/>
    <property type="match status" value="1"/>
</dbReference>
<proteinExistence type="predicted"/>
<protein>
    <submittedName>
        <fullName evidence="1">Storkhead-box protein 1</fullName>
    </submittedName>
</protein>
<dbReference type="EMBL" id="JAIZAY010000020">
    <property type="protein sequence ID" value="KAJ8022385.1"/>
    <property type="molecule type" value="Genomic_DNA"/>
</dbReference>
<gene>
    <name evidence="1" type="ORF">HOLleu_37265</name>
</gene>
<reference evidence="1" key="1">
    <citation type="submission" date="2021-10" db="EMBL/GenBank/DDBJ databases">
        <title>Tropical sea cucumber genome reveals ecological adaptation and Cuvierian tubules defense mechanism.</title>
        <authorList>
            <person name="Chen T."/>
        </authorList>
    </citation>
    <scope>NUCLEOTIDE SEQUENCE</scope>
    <source>
        <strain evidence="1">Nanhai2018</strain>
        <tissue evidence="1">Muscle</tissue>
    </source>
</reference>
<evidence type="ECO:0000313" key="1">
    <source>
        <dbReference type="EMBL" id="KAJ8022385.1"/>
    </source>
</evidence>
<dbReference type="PANTHER" id="PTHR22437:SF0">
    <property type="entry name" value="FI21431P1"/>
    <property type="match status" value="1"/>
</dbReference>
<dbReference type="AlphaFoldDB" id="A0A9Q1BD79"/>
<organism evidence="1 2">
    <name type="scientific">Holothuria leucospilota</name>
    <name type="common">Black long sea cucumber</name>
    <name type="synonym">Mertensiothuria leucospilota</name>
    <dbReference type="NCBI Taxonomy" id="206669"/>
    <lineage>
        <taxon>Eukaryota</taxon>
        <taxon>Metazoa</taxon>
        <taxon>Echinodermata</taxon>
        <taxon>Eleutherozoa</taxon>
        <taxon>Echinozoa</taxon>
        <taxon>Holothuroidea</taxon>
        <taxon>Aspidochirotacea</taxon>
        <taxon>Aspidochirotida</taxon>
        <taxon>Holothuriidae</taxon>
        <taxon>Holothuria</taxon>
    </lineage>
</organism>
<dbReference type="Proteomes" id="UP001152320">
    <property type="component" value="Chromosome 20"/>
</dbReference>
<evidence type="ECO:0000313" key="2">
    <source>
        <dbReference type="Proteomes" id="UP001152320"/>
    </source>
</evidence>
<dbReference type="GO" id="GO:0005737">
    <property type="term" value="C:cytoplasm"/>
    <property type="evidence" value="ECO:0007669"/>
    <property type="project" value="TreeGrafter"/>
</dbReference>
<comment type="caution">
    <text evidence="1">The sequence shown here is derived from an EMBL/GenBank/DDBJ whole genome shotgun (WGS) entry which is preliminary data.</text>
</comment>
<name>A0A9Q1BD79_HOLLE</name>
<dbReference type="GO" id="GO:0006357">
    <property type="term" value="P:regulation of transcription by RNA polymerase II"/>
    <property type="evidence" value="ECO:0007669"/>
    <property type="project" value="InterPro"/>
</dbReference>
<dbReference type="OrthoDB" id="10020110at2759"/>
<sequence length="130" mass="14776">MEKVKSPVLAPDCVAVVFTTTAPKNVEKLDTTSSPGRKIRNGKDLFKELVRENKHSVWNKTLSEAVRGITFVGFLEPWTVLVKGSEKHLETLRDAYARRILKPPRNFAIVQFGKDLMLDHNKVWTKVDSD</sequence>
<dbReference type="GO" id="GO:0005634">
    <property type="term" value="C:nucleus"/>
    <property type="evidence" value="ECO:0007669"/>
    <property type="project" value="TreeGrafter"/>
</dbReference>
<keyword evidence="2" id="KW-1185">Reference proteome</keyword>
<accession>A0A9Q1BD79</accession>
<dbReference type="GO" id="GO:0000977">
    <property type="term" value="F:RNA polymerase II transcription regulatory region sequence-specific DNA binding"/>
    <property type="evidence" value="ECO:0007669"/>
    <property type="project" value="TreeGrafter"/>
</dbReference>
<dbReference type="InterPro" id="IPR040126">
    <property type="entry name" value="STOX1/2"/>
</dbReference>